<organism evidence="2 3">
    <name type="scientific">Mycena albidolilacea</name>
    <dbReference type="NCBI Taxonomy" id="1033008"/>
    <lineage>
        <taxon>Eukaryota</taxon>
        <taxon>Fungi</taxon>
        <taxon>Dikarya</taxon>
        <taxon>Basidiomycota</taxon>
        <taxon>Agaricomycotina</taxon>
        <taxon>Agaricomycetes</taxon>
        <taxon>Agaricomycetidae</taxon>
        <taxon>Agaricales</taxon>
        <taxon>Marasmiineae</taxon>
        <taxon>Mycenaceae</taxon>
        <taxon>Mycena</taxon>
    </lineage>
</organism>
<evidence type="ECO:0000256" key="1">
    <source>
        <dbReference type="SAM" id="MobiDB-lite"/>
    </source>
</evidence>
<evidence type="ECO:0000313" key="2">
    <source>
        <dbReference type="EMBL" id="KAJ7348653.1"/>
    </source>
</evidence>
<proteinExistence type="predicted"/>
<protein>
    <submittedName>
        <fullName evidence="2">Uncharacterized protein</fullName>
    </submittedName>
</protein>
<evidence type="ECO:0000313" key="3">
    <source>
        <dbReference type="Proteomes" id="UP001218218"/>
    </source>
</evidence>
<feature type="region of interest" description="Disordered" evidence="1">
    <location>
        <begin position="1"/>
        <end position="30"/>
    </location>
</feature>
<accession>A0AAD7A373</accession>
<dbReference type="Proteomes" id="UP001218218">
    <property type="component" value="Unassembled WGS sequence"/>
</dbReference>
<comment type="caution">
    <text evidence="2">The sequence shown here is derived from an EMBL/GenBank/DDBJ whole genome shotgun (WGS) entry which is preliminary data.</text>
</comment>
<dbReference type="EMBL" id="JARIHO010000017">
    <property type="protein sequence ID" value="KAJ7348653.1"/>
    <property type="molecule type" value="Genomic_DNA"/>
</dbReference>
<dbReference type="AlphaFoldDB" id="A0AAD7A373"/>
<name>A0AAD7A373_9AGAR</name>
<keyword evidence="3" id="KW-1185">Reference proteome</keyword>
<gene>
    <name evidence="2" type="ORF">DFH08DRAFT_960034</name>
</gene>
<sequence length="309" mass="34858">MPAPAPAIFPTLTPPTGLLHRHPHPPSPRRPVCAGVNLREHVRVEDILQSRICARGSVNHKNYTIRYTMCSSTSPSAPALASSSAAARLVIRHLCIPVLRWAYSGVLSLIRCLFCGAASSDRRQVTVRAAFLHNFKFEYRLCALSGATQLGRSTAWRFISQYLHWNPRIEELARAYLRHAFGVAPSAPLPPMRAFILLPLLMLYSPHRHPRPARRFAGWCLTARPVDECFAPLSTYVRRVEEVREELQCTRGIKVQRVVLTRDETSATWLEEVAAYRWHRVDHSTTVETHNRWHPVLIDVAIQSDGGGS</sequence>
<reference evidence="2" key="1">
    <citation type="submission" date="2023-03" db="EMBL/GenBank/DDBJ databases">
        <title>Massive genome expansion in bonnet fungi (Mycena s.s.) driven by repeated elements and novel gene families across ecological guilds.</title>
        <authorList>
            <consortium name="Lawrence Berkeley National Laboratory"/>
            <person name="Harder C.B."/>
            <person name="Miyauchi S."/>
            <person name="Viragh M."/>
            <person name="Kuo A."/>
            <person name="Thoen E."/>
            <person name="Andreopoulos B."/>
            <person name="Lu D."/>
            <person name="Skrede I."/>
            <person name="Drula E."/>
            <person name="Henrissat B."/>
            <person name="Morin E."/>
            <person name="Kohler A."/>
            <person name="Barry K."/>
            <person name="LaButti K."/>
            <person name="Morin E."/>
            <person name="Salamov A."/>
            <person name="Lipzen A."/>
            <person name="Mereny Z."/>
            <person name="Hegedus B."/>
            <person name="Baldrian P."/>
            <person name="Stursova M."/>
            <person name="Weitz H."/>
            <person name="Taylor A."/>
            <person name="Grigoriev I.V."/>
            <person name="Nagy L.G."/>
            <person name="Martin F."/>
            <person name="Kauserud H."/>
        </authorList>
    </citation>
    <scope>NUCLEOTIDE SEQUENCE</scope>
    <source>
        <strain evidence="2">CBHHK002</strain>
    </source>
</reference>